<organism evidence="2 3">
    <name type="scientific">Rotaria magnacalcarata</name>
    <dbReference type="NCBI Taxonomy" id="392030"/>
    <lineage>
        <taxon>Eukaryota</taxon>
        <taxon>Metazoa</taxon>
        <taxon>Spiralia</taxon>
        <taxon>Gnathifera</taxon>
        <taxon>Rotifera</taxon>
        <taxon>Eurotatoria</taxon>
        <taxon>Bdelloidea</taxon>
        <taxon>Philodinida</taxon>
        <taxon>Philodinidae</taxon>
        <taxon>Rotaria</taxon>
    </lineage>
</organism>
<protein>
    <submittedName>
        <fullName evidence="2">Uncharacterized protein</fullName>
    </submittedName>
</protein>
<dbReference type="AlphaFoldDB" id="A0A8S2V3M3"/>
<feature type="non-terminal residue" evidence="2">
    <location>
        <position position="1"/>
    </location>
</feature>
<sequence length="77" mass="9120">ADNTTTDLWPLAIVFGYIFSLMLVFIIIWFLWYGLTIRPQSYIPYGERSSDRYQPYRLGVSNPLFFTNQEYNTPISK</sequence>
<reference evidence="2" key="1">
    <citation type="submission" date="2021-02" db="EMBL/GenBank/DDBJ databases">
        <authorList>
            <person name="Nowell W R."/>
        </authorList>
    </citation>
    <scope>NUCLEOTIDE SEQUENCE</scope>
</reference>
<evidence type="ECO:0000256" key="1">
    <source>
        <dbReference type="SAM" id="Phobius"/>
    </source>
</evidence>
<gene>
    <name evidence="2" type="ORF">SMN809_LOCUS29455</name>
</gene>
<accession>A0A8S2V3M3</accession>
<evidence type="ECO:0000313" key="2">
    <source>
        <dbReference type="EMBL" id="CAF4378356.1"/>
    </source>
</evidence>
<feature type="transmembrane region" description="Helical" evidence="1">
    <location>
        <begin position="12"/>
        <end position="35"/>
    </location>
</feature>
<keyword evidence="1" id="KW-0812">Transmembrane</keyword>
<keyword evidence="1" id="KW-1133">Transmembrane helix</keyword>
<comment type="caution">
    <text evidence="2">The sequence shown here is derived from an EMBL/GenBank/DDBJ whole genome shotgun (WGS) entry which is preliminary data.</text>
</comment>
<dbReference type="EMBL" id="CAJOBI010052404">
    <property type="protein sequence ID" value="CAF4378356.1"/>
    <property type="molecule type" value="Genomic_DNA"/>
</dbReference>
<proteinExistence type="predicted"/>
<keyword evidence="1" id="KW-0472">Membrane</keyword>
<dbReference type="Proteomes" id="UP000676336">
    <property type="component" value="Unassembled WGS sequence"/>
</dbReference>
<feature type="non-terminal residue" evidence="2">
    <location>
        <position position="77"/>
    </location>
</feature>
<name>A0A8S2V3M3_9BILA</name>
<evidence type="ECO:0000313" key="3">
    <source>
        <dbReference type="Proteomes" id="UP000676336"/>
    </source>
</evidence>